<name>A0A288QAX2_9LACO</name>
<feature type="transmembrane region" description="Helical" evidence="2">
    <location>
        <begin position="6"/>
        <end position="27"/>
    </location>
</feature>
<feature type="region of interest" description="Disordered" evidence="1">
    <location>
        <begin position="31"/>
        <end position="54"/>
    </location>
</feature>
<accession>A0A288QAX2</accession>
<gene>
    <name evidence="3" type="ORF">DFP99_0305</name>
</gene>
<dbReference type="PIRSF" id="PIRSF012509">
    <property type="entry name" value="CamS"/>
    <property type="match status" value="1"/>
</dbReference>
<sequence length="398" mass="43235">MRFAKWIGGGLLVLILGAALVFFGNFYHENSSNVSKSTKTSSSTTNSKITSKSGIQVTGKASDTEYKTVVKDGNYLVSKARGVTSSENASNAFNTTSFENGLLEVAKNHFSPKSYIFQEGQYLSSATALNWLDRKSSTNSLGLNPTDNKKYDDSRAPIYLQTIEEQDFMTQDGNNLKLSGIVIGLAMNTQDSYQKVQYGATYTQDIAKADMIAHGKTIAAEVIKRYRAMKSVGKDVPIVVAMYAQAKNDSLSGGSFYAWAQSKSGDSLGTWNGINDATVVLPMQDGTTYAKAVATETNKSFVKFQDNIEGFFPNLSSVTAQAAFNGSTVKGMNVTVTTQFYSATEIQSFANYISQVAPNYLPTNVPVQIRVQTSTGLQALIVQQKNEKTYTVNIIGSY</sequence>
<evidence type="ECO:0000256" key="2">
    <source>
        <dbReference type="SAM" id="Phobius"/>
    </source>
</evidence>
<evidence type="ECO:0000256" key="1">
    <source>
        <dbReference type="SAM" id="MobiDB-lite"/>
    </source>
</evidence>
<dbReference type="Gene3D" id="3.10.570.10">
    <property type="entry name" value="sex pheromone staph- cam373 precursor domain"/>
    <property type="match status" value="1"/>
</dbReference>
<keyword evidence="2" id="KW-0472">Membrane</keyword>
<dbReference type="GeneID" id="94545880"/>
<dbReference type="InterPro" id="IPR011426">
    <property type="entry name" value="CamS"/>
</dbReference>
<dbReference type="Proteomes" id="UP000254912">
    <property type="component" value="Unassembled WGS sequence"/>
</dbReference>
<proteinExistence type="predicted"/>
<dbReference type="Pfam" id="PF07537">
    <property type="entry name" value="CamS"/>
    <property type="match status" value="1"/>
</dbReference>
<evidence type="ECO:0000313" key="4">
    <source>
        <dbReference type="Proteomes" id="UP000254912"/>
    </source>
</evidence>
<dbReference type="AlphaFoldDB" id="A0A288QAX2"/>
<dbReference type="EMBL" id="QRAS01000001">
    <property type="protein sequence ID" value="RDL11886.1"/>
    <property type="molecule type" value="Genomic_DNA"/>
</dbReference>
<keyword evidence="2" id="KW-0812">Transmembrane</keyword>
<dbReference type="KEGG" id="wso:WSWS_00675"/>
<reference evidence="3 4" key="1">
    <citation type="submission" date="2018-07" db="EMBL/GenBank/DDBJ databases">
        <title>Genomic Encyclopedia of Type Strains, Phase III (KMG-III): the genomes of soil and plant-associated and newly described type strains.</title>
        <authorList>
            <person name="Whitman W."/>
        </authorList>
    </citation>
    <scope>NUCLEOTIDE SEQUENCE [LARGE SCALE GENOMIC DNA]</scope>
    <source>
        <strain evidence="3 4">CECT 7031</strain>
    </source>
</reference>
<protein>
    <submittedName>
        <fullName evidence="3">Protein involved in sex pheromone biosynthesis</fullName>
    </submittedName>
</protein>
<evidence type="ECO:0000313" key="3">
    <source>
        <dbReference type="EMBL" id="RDL11886.1"/>
    </source>
</evidence>
<dbReference type="CDD" id="cd13440">
    <property type="entry name" value="CamS_repeat_2"/>
    <property type="match status" value="1"/>
</dbReference>
<dbReference type="RefSeq" id="WP_070229955.1">
    <property type="nucleotide sequence ID" value="NZ_BJYO01000002.1"/>
</dbReference>
<feature type="compositionally biased region" description="Low complexity" evidence="1">
    <location>
        <begin position="31"/>
        <end position="53"/>
    </location>
</feature>
<comment type="caution">
    <text evidence="3">The sequence shown here is derived from an EMBL/GenBank/DDBJ whole genome shotgun (WGS) entry which is preliminary data.</text>
</comment>
<keyword evidence="2" id="KW-1133">Transmembrane helix</keyword>
<dbReference type="CDD" id="cd13441">
    <property type="entry name" value="CamS_repeat_1"/>
    <property type="match status" value="1"/>
</dbReference>
<organism evidence="3 4">
    <name type="scientific">Weissella soli</name>
    <dbReference type="NCBI Taxonomy" id="155866"/>
    <lineage>
        <taxon>Bacteria</taxon>
        <taxon>Bacillati</taxon>
        <taxon>Bacillota</taxon>
        <taxon>Bacilli</taxon>
        <taxon>Lactobacillales</taxon>
        <taxon>Lactobacillaceae</taxon>
        <taxon>Weissella</taxon>
    </lineage>
</organism>
<keyword evidence="4" id="KW-1185">Reference proteome</keyword>